<evidence type="ECO:0000313" key="2">
    <source>
        <dbReference type="Proteomes" id="UP000199494"/>
    </source>
</evidence>
<dbReference type="STRING" id="530584.SAMN05421630_110185"/>
<sequence length="92" mass="10297">MNEGVITMNDEFKAGMKALREYMAREVEKAPAPPGDVLARAITRDDVRRYPTYFIWGPGRDIASRTDCGHGYYLTDSCPGCDADEDNLHQSP</sequence>
<reference evidence="1 2" key="1">
    <citation type="submission" date="2016-10" db="EMBL/GenBank/DDBJ databases">
        <authorList>
            <person name="de Groot N.N."/>
        </authorList>
    </citation>
    <scope>NUCLEOTIDE SEQUENCE [LARGE SCALE GENOMIC DNA]</scope>
    <source>
        <strain evidence="1 2">CGMCC 4.5506</strain>
    </source>
</reference>
<name>A0A1G6W4T1_9PSEU</name>
<dbReference type="Proteomes" id="UP000199494">
    <property type="component" value="Unassembled WGS sequence"/>
</dbReference>
<accession>A0A1G6W4T1</accession>
<evidence type="ECO:0000313" key="1">
    <source>
        <dbReference type="EMBL" id="SDD60839.1"/>
    </source>
</evidence>
<gene>
    <name evidence="1" type="ORF">SAMN05421630_110185</name>
</gene>
<dbReference type="AlphaFoldDB" id="A0A1G6W4T1"/>
<protein>
    <submittedName>
        <fullName evidence="1">Uncharacterized protein</fullName>
    </submittedName>
</protein>
<dbReference type="EMBL" id="FMZE01000010">
    <property type="protein sequence ID" value="SDD60839.1"/>
    <property type="molecule type" value="Genomic_DNA"/>
</dbReference>
<proteinExistence type="predicted"/>
<keyword evidence="2" id="KW-1185">Reference proteome</keyword>
<organism evidence="1 2">
    <name type="scientific">Prauserella marina</name>
    <dbReference type="NCBI Taxonomy" id="530584"/>
    <lineage>
        <taxon>Bacteria</taxon>
        <taxon>Bacillati</taxon>
        <taxon>Actinomycetota</taxon>
        <taxon>Actinomycetes</taxon>
        <taxon>Pseudonocardiales</taxon>
        <taxon>Pseudonocardiaceae</taxon>
        <taxon>Prauserella</taxon>
    </lineage>
</organism>